<dbReference type="BioCyc" id="LINT1193029:G11R4-3416-MONOMER"/>
<dbReference type="EMBL" id="AKWN02000008">
    <property type="protein sequence ID" value="EMP09695.1"/>
    <property type="molecule type" value="Genomic_DNA"/>
</dbReference>
<evidence type="ECO:0000313" key="2">
    <source>
        <dbReference type="Proteomes" id="UP000012117"/>
    </source>
</evidence>
<organism evidence="1 2">
    <name type="scientific">Leptospira interrogans serovar Pyrogenes str. 200701872</name>
    <dbReference type="NCBI Taxonomy" id="1193029"/>
    <lineage>
        <taxon>Bacteria</taxon>
        <taxon>Pseudomonadati</taxon>
        <taxon>Spirochaetota</taxon>
        <taxon>Spirochaetia</taxon>
        <taxon>Leptospirales</taxon>
        <taxon>Leptospiraceae</taxon>
        <taxon>Leptospira</taxon>
    </lineage>
</organism>
<dbReference type="AlphaFoldDB" id="M7A6R6"/>
<evidence type="ECO:0000313" key="1">
    <source>
        <dbReference type="EMBL" id="EMP09695.1"/>
    </source>
</evidence>
<reference evidence="1 2" key="1">
    <citation type="submission" date="2013-01" db="EMBL/GenBank/DDBJ databases">
        <authorList>
            <person name="Harkins D.M."/>
            <person name="Durkin A.S."/>
            <person name="Brinkac L.M."/>
            <person name="Haft D.H."/>
            <person name="Selengut J.D."/>
            <person name="Sanka R."/>
            <person name="DePew J."/>
            <person name="Purushe J."/>
            <person name="Picardeau M."/>
            <person name="Werts C."/>
            <person name="Goarant C."/>
            <person name="Vinetz J.M."/>
            <person name="Sutton G.G."/>
            <person name="Nierman W.C."/>
            <person name="Fouts D.E."/>
        </authorList>
    </citation>
    <scope>NUCLEOTIDE SEQUENCE [LARGE SCALE GENOMIC DNA]</scope>
    <source>
        <strain evidence="1 2">200701872</strain>
    </source>
</reference>
<comment type="caution">
    <text evidence="1">The sequence shown here is derived from an EMBL/GenBank/DDBJ whole genome shotgun (WGS) entry which is preliminary data.</text>
</comment>
<protein>
    <submittedName>
        <fullName evidence="1">Uncharacterized protein</fullName>
    </submittedName>
</protein>
<accession>M7A6R6</accession>
<name>M7A6R6_LEPIR</name>
<sequence>MFDLWVTTWVHFNIQYSTVDRFQDEDGFYYKVNGIEKMNHYGIHKQ</sequence>
<gene>
    <name evidence="1" type="ORF">LEP1GSC124_1651</name>
</gene>
<dbReference type="Proteomes" id="UP000012117">
    <property type="component" value="Unassembled WGS sequence"/>
</dbReference>
<proteinExistence type="predicted"/>